<evidence type="ECO:0000256" key="13">
    <source>
        <dbReference type="ARBA" id="ARBA00023204"/>
    </source>
</evidence>
<comment type="function">
    <text evidence="14">The heterodimer acts as both an ATP-dependent DNA helicase and an ATP-dependent, dual-direction single-stranded exonuclease. Recognizes the chi site generating a DNA molecule suitable for the initiation of homologous recombination. The AddB subunit has 5' -&gt; 3' nuclease activity but not helicase activity.</text>
</comment>
<feature type="binding site" evidence="14">
    <location>
        <position position="1116"/>
    </location>
    <ligand>
        <name>[4Fe-4S] cluster</name>
        <dbReference type="ChEBI" id="CHEBI:49883"/>
    </ligand>
</feature>
<dbReference type="PANTHER" id="PTHR30591:SF1">
    <property type="entry name" value="RECBCD ENZYME SUBUNIT RECC"/>
    <property type="match status" value="1"/>
</dbReference>
<keyword evidence="5 14" id="KW-0227">DNA damage</keyword>
<feature type="domain" description="UvrD-like helicase C-terminal" evidence="15">
    <location>
        <begin position="278"/>
        <end position="588"/>
    </location>
</feature>
<dbReference type="HAMAP" id="MF_01452">
    <property type="entry name" value="AddB_type1"/>
    <property type="match status" value="1"/>
</dbReference>
<dbReference type="GO" id="GO:0003690">
    <property type="term" value="F:double-stranded DNA binding"/>
    <property type="evidence" value="ECO:0007669"/>
    <property type="project" value="UniProtKB-UniRule"/>
</dbReference>
<evidence type="ECO:0000256" key="3">
    <source>
        <dbReference type="ARBA" id="ARBA00022723"/>
    </source>
</evidence>
<evidence type="ECO:0000256" key="11">
    <source>
        <dbReference type="ARBA" id="ARBA00023014"/>
    </source>
</evidence>
<dbReference type="PANTHER" id="PTHR30591">
    <property type="entry name" value="RECBCD ENZYME SUBUNIT RECC"/>
    <property type="match status" value="1"/>
</dbReference>
<evidence type="ECO:0000313" key="17">
    <source>
        <dbReference type="Proteomes" id="UP001172911"/>
    </source>
</evidence>
<dbReference type="Gene3D" id="6.10.140.1030">
    <property type="match status" value="1"/>
</dbReference>
<reference evidence="16" key="2">
    <citation type="submission" date="2023-03" db="EMBL/GenBank/DDBJ databases">
        <authorList>
            <person name="Zhang Z."/>
        </authorList>
    </citation>
    <scope>NUCLEOTIDE SEQUENCE</scope>
    <source>
        <strain evidence="16">DSA</strain>
    </source>
</reference>
<dbReference type="InterPro" id="IPR027417">
    <property type="entry name" value="P-loop_NTPase"/>
</dbReference>
<comment type="cofactor">
    <cofactor evidence="14">
        <name>Mg(2+)</name>
        <dbReference type="ChEBI" id="CHEBI:18420"/>
    </cofactor>
</comment>
<evidence type="ECO:0000256" key="9">
    <source>
        <dbReference type="ARBA" id="ARBA00022840"/>
    </source>
</evidence>
<dbReference type="GO" id="GO:0005524">
    <property type="term" value="F:ATP binding"/>
    <property type="evidence" value="ECO:0007669"/>
    <property type="project" value="UniProtKB-UniRule"/>
</dbReference>
<keyword evidence="11 14" id="KW-0411">Iron-sulfur</keyword>
<keyword evidence="8 14" id="KW-0269">Exonuclease</keyword>
<comment type="miscellaneous">
    <text evidence="14">Despite having conserved helicase domains, this subunit does not have helicase activity.</text>
</comment>
<keyword evidence="2 14" id="KW-0540">Nuclease</keyword>
<evidence type="ECO:0000256" key="12">
    <source>
        <dbReference type="ARBA" id="ARBA00023125"/>
    </source>
</evidence>
<dbReference type="PROSITE" id="PS51217">
    <property type="entry name" value="UVRD_HELICASE_CTER"/>
    <property type="match status" value="1"/>
</dbReference>
<dbReference type="Gene3D" id="3.40.50.300">
    <property type="entry name" value="P-loop containing nucleotide triphosphate hydrolases"/>
    <property type="match status" value="4"/>
</dbReference>
<keyword evidence="9 14" id="KW-0067">ATP-binding</keyword>
<keyword evidence="4 14" id="KW-0547">Nucleotide-binding</keyword>
<evidence type="ECO:0000259" key="15">
    <source>
        <dbReference type="PROSITE" id="PS51217"/>
    </source>
</evidence>
<proteinExistence type="inferred from homology"/>
<comment type="subunit">
    <text evidence="14">Heterodimer of AddA and AddB.</text>
</comment>
<feature type="binding site" evidence="14">
    <location>
        <position position="1110"/>
    </location>
    <ligand>
        <name>[4Fe-4S] cluster</name>
        <dbReference type="ChEBI" id="CHEBI:49883"/>
    </ligand>
</feature>
<dbReference type="Pfam" id="PF21445">
    <property type="entry name" value="ADDB_N"/>
    <property type="match status" value="1"/>
</dbReference>
<dbReference type="Proteomes" id="UP001172911">
    <property type="component" value="Unassembled WGS sequence"/>
</dbReference>
<dbReference type="Gene3D" id="3.90.320.10">
    <property type="match status" value="1"/>
</dbReference>
<keyword evidence="10 14" id="KW-0408">Iron</keyword>
<dbReference type="GO" id="GO:0051539">
    <property type="term" value="F:4 iron, 4 sulfur cluster binding"/>
    <property type="evidence" value="ECO:0007669"/>
    <property type="project" value="UniProtKB-KW"/>
</dbReference>
<comment type="similarity">
    <text evidence="14">Belongs to the helicase family. AddB/RexB type 1 subfamily.</text>
</comment>
<dbReference type="EMBL" id="JARPTC010000022">
    <property type="protein sequence ID" value="MDO7788549.1"/>
    <property type="molecule type" value="Genomic_DNA"/>
</dbReference>
<feature type="binding site" evidence="14">
    <location>
        <position position="1107"/>
    </location>
    <ligand>
        <name>[4Fe-4S] cluster</name>
        <dbReference type="ChEBI" id="CHEBI:49883"/>
    </ligand>
</feature>
<dbReference type="NCBIfam" id="TIGR02773">
    <property type="entry name" value="addB_Gpos"/>
    <property type="match status" value="1"/>
</dbReference>
<keyword evidence="7 14" id="KW-0347">Helicase</keyword>
<keyword evidence="13 14" id="KW-0234">DNA repair</keyword>
<dbReference type="GO" id="GO:0046872">
    <property type="term" value="F:metal ion binding"/>
    <property type="evidence" value="ECO:0007669"/>
    <property type="project" value="UniProtKB-KW"/>
</dbReference>
<dbReference type="InterPro" id="IPR014017">
    <property type="entry name" value="DNA_helicase_UvrD-like_C"/>
</dbReference>
<organism evidence="16 17">
    <name type="scientific">Desulforamulus aquiferis</name>
    <dbReference type="NCBI Taxonomy" id="1397668"/>
    <lineage>
        <taxon>Bacteria</taxon>
        <taxon>Bacillati</taxon>
        <taxon>Bacillota</taxon>
        <taxon>Clostridia</taxon>
        <taxon>Eubacteriales</taxon>
        <taxon>Peptococcaceae</taxon>
        <taxon>Desulforamulus</taxon>
    </lineage>
</organism>
<gene>
    <name evidence="14 16" type="primary">addB</name>
    <name evidence="16" type="ORF">P6N53_15080</name>
</gene>
<dbReference type="EC" id="3.1.-.-" evidence="14"/>
<feature type="binding site" evidence="14">
    <location>
        <position position="789"/>
    </location>
    <ligand>
        <name>[4Fe-4S] cluster</name>
        <dbReference type="ChEBI" id="CHEBI:49883"/>
    </ligand>
</feature>
<dbReference type="SUPFAM" id="SSF52540">
    <property type="entry name" value="P-loop containing nucleoside triphosphate hydrolases"/>
    <property type="match status" value="1"/>
</dbReference>
<evidence type="ECO:0000256" key="5">
    <source>
        <dbReference type="ARBA" id="ARBA00022763"/>
    </source>
</evidence>
<dbReference type="InterPro" id="IPR049035">
    <property type="entry name" value="ADDB_N"/>
</dbReference>
<evidence type="ECO:0000256" key="14">
    <source>
        <dbReference type="HAMAP-Rule" id="MF_01452"/>
    </source>
</evidence>
<evidence type="ECO:0000256" key="6">
    <source>
        <dbReference type="ARBA" id="ARBA00022801"/>
    </source>
</evidence>
<dbReference type="AlphaFoldDB" id="A0AAW7ZH91"/>
<reference evidence="16" key="1">
    <citation type="journal article" date="2023" name="J. Hazard. Mater.">
        <title>Anaerobic biodegradation of pyrene and benzo[a]pyrene by a new sulfate-reducing Desulforamulus aquiferis strain DSA.</title>
        <authorList>
            <person name="Zhang Z."/>
            <person name="Sun J."/>
            <person name="Gong X."/>
            <person name="Wang C."/>
            <person name="Wang H."/>
        </authorList>
    </citation>
    <scope>NUCLEOTIDE SEQUENCE</scope>
    <source>
        <strain evidence="16">DSA</strain>
    </source>
</reference>
<sequence length="1152" mass="131292">MGLRFVIGRAGSGKSYTCLEEVREKLRVNQEGRPIILLVPEQATFQYEYLLSTTPGLKGTIRAQVISFRRLALRVFQETGGAARAHVGELGKRMLIRRILEQRRTEFKIFNRAAKQPGFADSLASILSEFKMYQISPDVLSKGQGSIKGEDDKSDLAEKLDDLKLIYNDFEDYLRGRFTDPDDYLNLLAEKLGSCTLVQDSEIYIDGFNGFTPQEFSVIDKLLITARRVTVTLCLDPMLITDGIDQANMFHPTVETYNRLRQIALRQNIKEEPSINLFQSYRFKCPGIAHLEKNFFLHPTETCNTHSGVELAACANRRAEVEAIARKIIGLGRDCGYRWREIIVVSRSLDNYQHLLNTVFQDYGIPFFIDQKRTVLHHPLVELIRAALEVVNQQWTYDPVFRYLKTDLIPVERERLDKLENYVLTYGIRGSRWTDNKDWSYKQSHNLGDQEQGDEKAIVELAEVNATRFMSVEELKKFHTKVGQTANVRELTTALFELLEDLHINKSLEQWAFAAEKDGRLVEAREHLQLWDNIILLLDEIVEILGEENLTLEEYARILDTGLEGLKLGAIPPGLDQVVVGTLERSRNPDVKAALVLGVGDGILPARPVEDGLLSDLEREFLREKGLMVAPGARRRLFDEQYLVYIALTRASELLWISYPLADDEGKALVASNVVSRIKEMLPGLKEELLPVEPVYGQDLEFVAGVDRSLTYLAIMLRELKAGHEIHHLWLDVYNWFVQQPELKERCGAIISGLFHVNQEQSLRKSTGHRLYNTRLKASVSRLEKFSRCPFSHFLSHGLKLKERGQFQLAAPDLGQFFHAALKLFADRTKEQSLDWADINNQQVTALTSEIVEHLVPQLQNEILLSTARYRYLIRKLKKIVERAAQTITLHARRGNFRPVAVELAFGRDEQLPPIQYDLGNGCVMEMTGRIDRIDAACEGGQQYLRVIDYKSGEADLKLVEIIHGLKLQLLTYLDVALRHSEQLINQPALPAGILYFPVKDPLVVSSGPMEPELAAKALLKQLKLRGLLLADPLVVSLMDNQIKGYSEILPVALNKQQEFYNSSVITHEQFTELRKYLVCRLEELGRQIIDGEISISPYKRGKDKACTYCVYKSVCQFDPTLEDNLFRLLFDPDEAALWNMINKYRGGESGE</sequence>
<comment type="caution">
    <text evidence="16">The sequence shown here is derived from an EMBL/GenBank/DDBJ whole genome shotgun (WGS) entry which is preliminary data.</text>
</comment>
<dbReference type="InterPro" id="IPR014140">
    <property type="entry name" value="DNA_helicase_suAddB"/>
</dbReference>
<evidence type="ECO:0000256" key="2">
    <source>
        <dbReference type="ARBA" id="ARBA00022722"/>
    </source>
</evidence>
<evidence type="ECO:0000313" key="16">
    <source>
        <dbReference type="EMBL" id="MDO7788549.1"/>
    </source>
</evidence>
<dbReference type="RefSeq" id="WP_304544589.1">
    <property type="nucleotide sequence ID" value="NZ_JARPTC010000022.1"/>
</dbReference>
<dbReference type="Pfam" id="PF13361">
    <property type="entry name" value="UvrD_C"/>
    <property type="match status" value="1"/>
</dbReference>
<dbReference type="Pfam" id="PF12705">
    <property type="entry name" value="PDDEXK_1"/>
    <property type="match status" value="1"/>
</dbReference>
<evidence type="ECO:0000256" key="7">
    <source>
        <dbReference type="ARBA" id="ARBA00022806"/>
    </source>
</evidence>
<keyword evidence="17" id="KW-1185">Reference proteome</keyword>
<keyword evidence="6 14" id="KW-0378">Hydrolase</keyword>
<evidence type="ECO:0000256" key="10">
    <source>
        <dbReference type="ARBA" id="ARBA00023004"/>
    </source>
</evidence>
<keyword evidence="3 14" id="KW-0479">Metal-binding</keyword>
<dbReference type="GO" id="GO:0000724">
    <property type="term" value="P:double-strand break repair via homologous recombination"/>
    <property type="evidence" value="ECO:0007669"/>
    <property type="project" value="UniProtKB-UniRule"/>
</dbReference>
<evidence type="ECO:0000256" key="8">
    <source>
        <dbReference type="ARBA" id="ARBA00022839"/>
    </source>
</evidence>
<evidence type="ECO:0000256" key="1">
    <source>
        <dbReference type="ARBA" id="ARBA00022485"/>
    </source>
</evidence>
<keyword evidence="12 14" id="KW-0238">DNA-binding</keyword>
<dbReference type="InterPro" id="IPR038726">
    <property type="entry name" value="PDDEXK_AddAB-type"/>
</dbReference>
<evidence type="ECO:0000256" key="4">
    <source>
        <dbReference type="ARBA" id="ARBA00022741"/>
    </source>
</evidence>
<dbReference type="GO" id="GO:0008409">
    <property type="term" value="F:5'-3' exonuclease activity"/>
    <property type="evidence" value="ECO:0007669"/>
    <property type="project" value="UniProtKB-UniRule"/>
</dbReference>
<name>A0AAW7ZH91_9FIRM</name>
<comment type="cofactor">
    <cofactor evidence="14">
        <name>[4Fe-4S] cluster</name>
        <dbReference type="ChEBI" id="CHEBI:49883"/>
    </cofactor>
    <text evidence="14">Binds 1 [4Fe-4S] cluster.</text>
</comment>
<keyword evidence="1 14" id="KW-0004">4Fe-4S</keyword>
<dbReference type="GO" id="GO:0004386">
    <property type="term" value="F:helicase activity"/>
    <property type="evidence" value="ECO:0007669"/>
    <property type="project" value="UniProtKB-KW"/>
</dbReference>
<protein>
    <recommendedName>
        <fullName evidence="14">ATP-dependent helicase/deoxyribonuclease subunit B</fullName>
        <ecNumber evidence="14">3.1.-.-</ecNumber>
    </recommendedName>
    <alternativeName>
        <fullName evidence="14">ATP-dependent helicase/nuclease subunit AddB</fullName>
    </alternativeName>
</protein>
<accession>A0AAW7ZH91</accession>
<dbReference type="InterPro" id="IPR011604">
    <property type="entry name" value="PDDEXK-like_dom_sf"/>
</dbReference>